<evidence type="ECO:0000256" key="4">
    <source>
        <dbReference type="ARBA" id="ARBA00023186"/>
    </source>
</evidence>
<dbReference type="HOGENOM" id="CLU_033123_0_0_12"/>
<dbReference type="Gene3D" id="1.10.8.60">
    <property type="match status" value="1"/>
</dbReference>
<feature type="binding site" evidence="5">
    <location>
        <position position="404"/>
    </location>
    <ligand>
        <name>ATP</name>
        <dbReference type="ChEBI" id="CHEBI:30616"/>
    </ligand>
</feature>
<evidence type="ECO:0000256" key="5">
    <source>
        <dbReference type="HAMAP-Rule" id="MF_00249"/>
    </source>
</evidence>
<dbReference type="InterPro" id="IPR004491">
    <property type="entry name" value="HslU"/>
</dbReference>
<dbReference type="OrthoDB" id="9804062at2"/>
<feature type="binding site" evidence="5">
    <location>
        <position position="23"/>
    </location>
    <ligand>
        <name>ATP</name>
        <dbReference type="ChEBI" id="CHEBI:30616"/>
    </ligand>
</feature>
<dbReference type="GO" id="GO:0005524">
    <property type="term" value="F:ATP binding"/>
    <property type="evidence" value="ECO:0007669"/>
    <property type="project" value="UniProtKB-UniRule"/>
</dbReference>
<keyword evidence="4 5" id="KW-0143">Chaperone</keyword>
<feature type="region of interest" description="Disordered" evidence="6">
    <location>
        <begin position="141"/>
        <end position="161"/>
    </location>
</feature>
<dbReference type="SUPFAM" id="SSF52540">
    <property type="entry name" value="P-loop containing nucleoside triphosphate hydrolases"/>
    <property type="match status" value="1"/>
</dbReference>
<evidence type="ECO:0000256" key="1">
    <source>
        <dbReference type="ARBA" id="ARBA00009771"/>
    </source>
</evidence>
<dbReference type="eggNOG" id="COG1220">
    <property type="taxonomic scope" value="Bacteria"/>
</dbReference>
<feature type="region of interest" description="Disordered" evidence="6">
    <location>
        <begin position="192"/>
        <end position="238"/>
    </location>
</feature>
<keyword evidence="5" id="KW-0963">Cytoplasm</keyword>
<keyword evidence="10" id="KW-1185">Reference proteome</keyword>
<feature type="binding site" evidence="5">
    <location>
        <position position="476"/>
    </location>
    <ligand>
        <name>ATP</name>
        <dbReference type="ChEBI" id="CHEBI:30616"/>
    </ligand>
</feature>
<dbReference type="NCBIfam" id="NF003544">
    <property type="entry name" value="PRK05201.1"/>
    <property type="match status" value="1"/>
</dbReference>
<dbReference type="PANTHER" id="PTHR48102:SF3">
    <property type="entry name" value="ATP-DEPENDENT PROTEASE ATPASE SUBUNIT HSLU"/>
    <property type="match status" value="1"/>
</dbReference>
<evidence type="ECO:0000313" key="10">
    <source>
        <dbReference type="Proteomes" id="UP000009223"/>
    </source>
</evidence>
<dbReference type="Proteomes" id="UP000009223">
    <property type="component" value="Chromosome"/>
</dbReference>
<keyword evidence="2 5" id="KW-0547">Nucleotide-binding</keyword>
<feature type="compositionally biased region" description="Polar residues" evidence="6">
    <location>
        <begin position="204"/>
        <end position="230"/>
    </location>
</feature>
<reference evidence="9 10" key="2">
    <citation type="journal article" date="2011" name="ISME J.">
        <title>RNA-seq reveals cooperative metabolic interactions between two termite-gut spirochete species in co-culture.</title>
        <authorList>
            <person name="Rosenthal A.Z."/>
            <person name="Matson E.G."/>
            <person name="Eldar A."/>
            <person name="Leadbetter J.R."/>
        </authorList>
    </citation>
    <scope>NUCLEOTIDE SEQUENCE [LARGE SCALE GENOMIC DNA]</scope>
    <source>
        <strain evidence="10">ATCC BAA-887 / DSM 12427 / ZAS-2</strain>
    </source>
</reference>
<dbReference type="GO" id="GO:0008233">
    <property type="term" value="F:peptidase activity"/>
    <property type="evidence" value="ECO:0007669"/>
    <property type="project" value="InterPro"/>
</dbReference>
<dbReference type="GO" id="GO:0036402">
    <property type="term" value="F:proteasome-activating activity"/>
    <property type="evidence" value="ECO:0007669"/>
    <property type="project" value="UniProtKB-UniRule"/>
</dbReference>
<evidence type="ECO:0000256" key="6">
    <source>
        <dbReference type="SAM" id="MobiDB-lite"/>
    </source>
</evidence>
<dbReference type="SMART" id="SM00382">
    <property type="entry name" value="AAA"/>
    <property type="match status" value="1"/>
</dbReference>
<dbReference type="InterPro" id="IPR050052">
    <property type="entry name" value="ATP-dep_Clp_protease_ClpX"/>
</dbReference>
<feature type="domain" description="Clp ATPase C-terminal" evidence="8">
    <location>
        <begin position="418"/>
        <end position="517"/>
    </location>
</feature>
<dbReference type="NCBIfam" id="TIGR00390">
    <property type="entry name" value="hslU"/>
    <property type="match status" value="1"/>
</dbReference>
<evidence type="ECO:0000256" key="3">
    <source>
        <dbReference type="ARBA" id="ARBA00022840"/>
    </source>
</evidence>
<dbReference type="KEGG" id="tpi:TREPR_2562"/>
<comment type="function">
    <text evidence="5">ATPase subunit of a proteasome-like degradation complex; this subunit has chaperone activity. The binding of ATP and its subsequent hydrolysis by HslU are essential for unfolding of protein substrates subsequently hydrolyzed by HslV. HslU recognizes the N-terminal part of its protein substrates and unfolds these before they are guided to HslV for hydrolysis.</text>
</comment>
<dbReference type="Pfam" id="PF00004">
    <property type="entry name" value="AAA"/>
    <property type="match status" value="1"/>
</dbReference>
<dbReference type="InterPro" id="IPR003959">
    <property type="entry name" value="ATPase_AAA_core"/>
</dbReference>
<protein>
    <recommendedName>
        <fullName evidence="5">ATP-dependent protease ATPase subunit HslU</fullName>
    </recommendedName>
    <alternativeName>
        <fullName evidence="5">Unfoldase HslU</fullName>
    </alternativeName>
</protein>
<dbReference type="SMART" id="SM01086">
    <property type="entry name" value="ClpB_D2-small"/>
    <property type="match status" value="1"/>
</dbReference>
<organism evidence="9 10">
    <name type="scientific">Treponema primitia (strain ATCC BAA-887 / DSM 12427 / ZAS-2)</name>
    <dbReference type="NCBI Taxonomy" id="545694"/>
    <lineage>
        <taxon>Bacteria</taxon>
        <taxon>Pseudomonadati</taxon>
        <taxon>Spirochaetota</taxon>
        <taxon>Spirochaetia</taxon>
        <taxon>Spirochaetales</taxon>
        <taxon>Treponemataceae</taxon>
        <taxon>Treponema</taxon>
    </lineage>
</organism>
<dbReference type="AlphaFoldDB" id="F5YGL6"/>
<dbReference type="InterPro" id="IPR019489">
    <property type="entry name" value="Clp_ATPase_C"/>
</dbReference>
<comment type="subunit">
    <text evidence="5">A double ring-shaped homohexamer of HslV is capped on each side by a ring-shaped HslU homohexamer. The assembly of the HslU/HslV complex is dependent on binding of ATP.</text>
</comment>
<gene>
    <name evidence="5 9" type="primary">hslU</name>
    <name evidence="9" type="ordered locus">TREPR_2562</name>
</gene>
<keyword evidence="3 5" id="KW-0067">ATP-binding</keyword>
<dbReference type="HAMAP" id="MF_00249">
    <property type="entry name" value="HslU"/>
    <property type="match status" value="1"/>
</dbReference>
<feature type="binding site" evidence="5">
    <location>
        <begin position="65"/>
        <end position="70"/>
    </location>
    <ligand>
        <name>ATP</name>
        <dbReference type="ChEBI" id="CHEBI:30616"/>
    </ligand>
</feature>
<dbReference type="FunFam" id="3.40.50.300:FF:000220">
    <property type="entry name" value="ATP-dependent protease ATPase subunit HslU"/>
    <property type="match status" value="1"/>
</dbReference>
<evidence type="ECO:0000259" key="8">
    <source>
        <dbReference type="SMART" id="SM01086"/>
    </source>
</evidence>
<proteinExistence type="inferred from homology"/>
<dbReference type="Pfam" id="PF07724">
    <property type="entry name" value="AAA_2"/>
    <property type="match status" value="1"/>
</dbReference>
<dbReference type="EMBL" id="CP001843">
    <property type="protein sequence ID" value="AEF84794.1"/>
    <property type="molecule type" value="Genomic_DNA"/>
</dbReference>
<name>F5YGL6_TREPZ</name>
<comment type="similarity">
    <text evidence="1 5">Belongs to the ClpX chaperone family. HslU subfamily.</text>
</comment>
<dbReference type="GO" id="GO:0009376">
    <property type="term" value="C:HslUV protease complex"/>
    <property type="evidence" value="ECO:0007669"/>
    <property type="project" value="UniProtKB-UniRule"/>
</dbReference>
<dbReference type="InterPro" id="IPR027417">
    <property type="entry name" value="P-loop_NTPase"/>
</dbReference>
<dbReference type="PANTHER" id="PTHR48102">
    <property type="entry name" value="ATP-DEPENDENT CLP PROTEASE ATP-BINDING SUBUNIT CLPX-LIKE, MITOCHONDRIAL-RELATED"/>
    <property type="match status" value="1"/>
</dbReference>
<dbReference type="GO" id="GO:0016887">
    <property type="term" value="F:ATP hydrolysis activity"/>
    <property type="evidence" value="ECO:0007669"/>
    <property type="project" value="InterPro"/>
</dbReference>
<keyword evidence="9" id="KW-0346">Stress response</keyword>
<dbReference type="InterPro" id="IPR003593">
    <property type="entry name" value="AAA+_ATPase"/>
</dbReference>
<evidence type="ECO:0000313" key="9">
    <source>
        <dbReference type="EMBL" id="AEF84794.1"/>
    </source>
</evidence>
<feature type="binding site" evidence="5">
    <location>
        <position position="338"/>
    </location>
    <ligand>
        <name>ATP</name>
        <dbReference type="ChEBI" id="CHEBI:30616"/>
    </ligand>
</feature>
<dbReference type="GO" id="GO:0043335">
    <property type="term" value="P:protein unfolding"/>
    <property type="evidence" value="ECO:0007669"/>
    <property type="project" value="UniProtKB-UniRule"/>
</dbReference>
<comment type="subcellular location">
    <subcellularLocation>
        <location evidence="5">Cytoplasm</location>
    </subcellularLocation>
</comment>
<feature type="domain" description="AAA+ ATPase" evidence="7">
    <location>
        <begin position="54"/>
        <end position="415"/>
    </location>
</feature>
<reference evidence="10" key="1">
    <citation type="submission" date="2009-12" db="EMBL/GenBank/DDBJ databases">
        <title>Complete sequence of Treponema primitia strain ZAS-2.</title>
        <authorList>
            <person name="Tetu S.G."/>
            <person name="Matson E."/>
            <person name="Ren Q."/>
            <person name="Seshadri R."/>
            <person name="Elbourne L."/>
            <person name="Hassan K.A."/>
            <person name="Durkin A."/>
            <person name="Radune D."/>
            <person name="Mohamoud Y."/>
            <person name="Shay R."/>
            <person name="Jin S."/>
            <person name="Zhang X."/>
            <person name="Lucey K."/>
            <person name="Ballor N.R."/>
            <person name="Ottesen E."/>
            <person name="Rosenthal R."/>
            <person name="Allen A."/>
            <person name="Leadbetter J.R."/>
            <person name="Paulsen I.T."/>
        </authorList>
    </citation>
    <scope>NUCLEOTIDE SEQUENCE [LARGE SCALE GENOMIC DNA]</scope>
    <source>
        <strain evidence="10">ATCC BAA-887 / DSM 12427 / ZAS-2</strain>
    </source>
</reference>
<dbReference type="STRING" id="545694.TREPR_2562"/>
<evidence type="ECO:0000259" key="7">
    <source>
        <dbReference type="SMART" id="SM00382"/>
    </source>
</evidence>
<evidence type="ECO:0000256" key="2">
    <source>
        <dbReference type="ARBA" id="ARBA00022741"/>
    </source>
</evidence>
<dbReference type="RefSeq" id="WP_015707650.1">
    <property type="nucleotide sequence ID" value="NC_015578.1"/>
</dbReference>
<accession>F5YGL6</accession>
<sequence length="526" mass="57624">MSEKNLDRLTPREIVAELDKYIVGQKKAKRAVAVALRNRIRRLKLDPEVREDIAPKNILMIGPTGVGKTEIARRLAKLAGSPFIKVEATKYTEVGYVGRDVESMIRDLMAAGVQMVKQEMQETVTAEAEKRAEEALLDLLLPGTGKKPKEPKTPDGPVVRPMGAFSINPNNGGGNGASFMGAAIQVGIPVSRKQSGDTPELTADSEQTETLNDSAGSTGNQKDFGNTNDSRNQKDSTREKFRAMLRDGKLEDRLVEITISQNPQFPIEMMGGGGMEDLENSLSGIAGFFGGGKKKKLLPVSRAREILKAEESEKLIDRDRVSDEARQRVCETGIVFIDEIDKIAVKGDRGGGPDVSREGVQRDILPIVEGATVNTKWGPVDTSHILFIAAGAFNVSKPSDLIPELQGRFPLRVELESLGKDEFLRILTEPKNALTKQYIDLLGTEDVTIDFVPEAIERLAALAADVNSRLENIGARRLHTIMEALLEELSFEAPDIAPTKISITEAYVNERLNDLVVDNDLGRYIL</sequence>
<dbReference type="Gene3D" id="3.40.50.300">
    <property type="entry name" value="P-loop containing nucleotide triphosphate hydrolases"/>
    <property type="match status" value="2"/>
</dbReference>